<accession>A0A640KAG9</accession>
<evidence type="ECO:0000313" key="2">
    <source>
        <dbReference type="Proteomes" id="UP000419144"/>
    </source>
</evidence>
<keyword evidence="2" id="KW-1185">Reference proteome</keyword>
<reference evidence="1" key="1">
    <citation type="submission" date="2019-11" db="EMBL/GenBank/DDBJ databases">
        <title>Leishmania tarentolae CDS.</title>
        <authorList>
            <person name="Goto Y."/>
            <person name="Yamagishi J."/>
        </authorList>
    </citation>
    <scope>NUCLEOTIDE SEQUENCE [LARGE SCALE GENOMIC DNA]</scope>
    <source>
        <strain evidence="1">Parrot Tar II</strain>
    </source>
</reference>
<comment type="caution">
    <text evidence="1">The sequence shown here is derived from an EMBL/GenBank/DDBJ whole genome shotgun (WGS) entry which is preliminary data.</text>
</comment>
<sequence length="72" mass="8239">MPAGIHSRHTHASPMMLRAHVCWLFRVSPMQHYRGYGRRHQQQCIALTSPTSQAPDLVLTRWGLRGLLPHSV</sequence>
<evidence type="ECO:0000313" key="1">
    <source>
        <dbReference type="EMBL" id="GET86650.1"/>
    </source>
</evidence>
<organism evidence="1 2">
    <name type="scientific">Leishmania tarentolae</name>
    <name type="common">Sauroleishmania tarentolae</name>
    <dbReference type="NCBI Taxonomy" id="5689"/>
    <lineage>
        <taxon>Eukaryota</taxon>
        <taxon>Discoba</taxon>
        <taxon>Euglenozoa</taxon>
        <taxon>Kinetoplastea</taxon>
        <taxon>Metakinetoplastina</taxon>
        <taxon>Trypanosomatida</taxon>
        <taxon>Trypanosomatidae</taxon>
        <taxon>Leishmaniinae</taxon>
        <taxon>Leishmania</taxon>
        <taxon>lizard Leishmania</taxon>
    </lineage>
</organism>
<proteinExistence type="predicted"/>
<protein>
    <submittedName>
        <fullName evidence="1">Unspecified product</fullName>
    </submittedName>
</protein>
<dbReference type="VEuPathDB" id="TriTrypDB:LtaPh_1104300"/>
<name>A0A640KAG9_LEITA</name>
<dbReference type="EMBL" id="BLBS01000013">
    <property type="protein sequence ID" value="GET86650.1"/>
    <property type="molecule type" value="Genomic_DNA"/>
</dbReference>
<dbReference type="Proteomes" id="UP000419144">
    <property type="component" value="Unassembled WGS sequence"/>
</dbReference>
<gene>
    <name evidence="1" type="ORF">LtaPh_1104300</name>
</gene>
<dbReference type="AlphaFoldDB" id="A0A640KAG9"/>